<name>A0A645GGK9_9ZZZZ</name>
<comment type="caution">
    <text evidence="1">The sequence shown here is derived from an EMBL/GenBank/DDBJ whole genome shotgun (WGS) entry which is preliminary data.</text>
</comment>
<evidence type="ECO:0000313" key="1">
    <source>
        <dbReference type="EMBL" id="MPN25815.1"/>
    </source>
</evidence>
<protein>
    <submittedName>
        <fullName evidence="1">Uncharacterized protein</fullName>
    </submittedName>
</protein>
<dbReference type="EMBL" id="VSSQ01075125">
    <property type="protein sequence ID" value="MPN25815.1"/>
    <property type="molecule type" value="Genomic_DNA"/>
</dbReference>
<organism evidence="1">
    <name type="scientific">bioreactor metagenome</name>
    <dbReference type="NCBI Taxonomy" id="1076179"/>
    <lineage>
        <taxon>unclassified sequences</taxon>
        <taxon>metagenomes</taxon>
        <taxon>ecological metagenomes</taxon>
    </lineage>
</organism>
<dbReference type="AlphaFoldDB" id="A0A645GGK9"/>
<reference evidence="1" key="1">
    <citation type="submission" date="2019-08" db="EMBL/GenBank/DDBJ databases">
        <authorList>
            <person name="Kucharzyk K."/>
            <person name="Murdoch R.W."/>
            <person name="Higgins S."/>
            <person name="Loffler F."/>
        </authorList>
    </citation>
    <scope>NUCLEOTIDE SEQUENCE</scope>
</reference>
<accession>A0A645GGK9</accession>
<proteinExistence type="predicted"/>
<gene>
    <name evidence="1" type="ORF">SDC9_173231</name>
</gene>
<sequence>MRHPAGRVGDRHIHRISVDDAVFVFHARRDQFPLFTVDHPFYLNIFDDQIGDRYLVHGAEVEVAPKIKCPDGDHEDHRQDDKFLSGYFPFKHNLAFL</sequence>